<organism evidence="2">
    <name type="scientific">Rhodopseudomonas palustris (strain ATCC BAA-98 / CGA009)</name>
    <dbReference type="NCBI Taxonomy" id="258594"/>
    <lineage>
        <taxon>Bacteria</taxon>
        <taxon>Pseudomonadati</taxon>
        <taxon>Pseudomonadota</taxon>
        <taxon>Alphaproteobacteria</taxon>
        <taxon>Hyphomicrobiales</taxon>
        <taxon>Nitrobacteraceae</taxon>
        <taxon>Rhodopseudomonas</taxon>
    </lineage>
</organism>
<evidence type="ECO:0000256" key="1">
    <source>
        <dbReference type="SAM" id="Phobius"/>
    </source>
</evidence>
<dbReference type="PANTHER" id="PTHR43424">
    <property type="entry name" value="LOCUS PUTATIVE PROTEIN 1-RELATED"/>
    <property type="match status" value="1"/>
</dbReference>
<feature type="transmembrane region" description="Helical" evidence="1">
    <location>
        <begin position="95"/>
        <end position="116"/>
    </location>
</feature>
<feature type="transmembrane region" description="Helical" evidence="1">
    <location>
        <begin position="384"/>
        <end position="409"/>
    </location>
</feature>
<keyword evidence="1" id="KW-0472">Membrane</keyword>
<protein>
    <submittedName>
        <fullName evidence="2">Possible membrane protein involved in export of O-antigen</fullName>
    </submittedName>
</protein>
<dbReference type="PANTHER" id="PTHR43424:SF1">
    <property type="entry name" value="LOCUS PUTATIVE PROTEIN 1-RELATED"/>
    <property type="match status" value="1"/>
</dbReference>
<dbReference type="eggNOG" id="COG2244">
    <property type="taxonomic scope" value="Bacteria"/>
</dbReference>
<dbReference type="PhylomeDB" id="Q6N120"/>
<feature type="transmembrane region" description="Helical" evidence="1">
    <location>
        <begin position="346"/>
        <end position="372"/>
    </location>
</feature>
<dbReference type="STRING" id="258594.RPA4589"/>
<dbReference type="EMBL" id="BX572607">
    <property type="protein sequence ID" value="CAE30029.1"/>
    <property type="molecule type" value="Genomic_DNA"/>
</dbReference>
<dbReference type="AlphaFoldDB" id="Q6N120"/>
<sequence length="489" mass="52299">MRQDGGGGIVDVVNPVPRRIVSTVECSLEICKPVARLMILKFGTTLERLINLSKNAGIRAMTGAFGLRVLITIVNLGLVTLAARTLSGHDFGTYSMLFSAASLLSVVATFGQQIFIMRSWSEYTTAGDEPKLKGAMIFTTLACFAGSVLVGLPFFFWVSAEHDTLLALSATLYLVCFAVMLISAHVTRGAVGVGVSDGLTYLLVATCPMVYLAGCVIIGAPIEIHTIFLTMAGASCFTVMVQMTLLRRRVHAQFPHIGRSRSAFELRTWSARSAKLWVSGCLEAANQYADVVIIGYLMSPTVAGAYFVTTRIANAFAMATGAVYIFSTRHFPHLYYSRQHRELDGLLDSVALVTLAIVIGGLMVVLGGGHWILYLFNADYVSYYSALAILTAGTAAVAAAGPCGSILMLTGHEGRYLAIIGGTVLMRAVGFFVLIPLFGISGAVAATAISFIALALLMRSASIHLAGIDGSVLRLLTGWRQRRLTQPAE</sequence>
<keyword evidence="1" id="KW-0812">Transmembrane</keyword>
<keyword evidence="1" id="KW-1133">Transmembrane helix</keyword>
<feature type="transmembrane region" description="Helical" evidence="1">
    <location>
        <begin position="164"/>
        <end position="187"/>
    </location>
</feature>
<name>Q6N120_RHOPA</name>
<feature type="transmembrane region" description="Helical" evidence="1">
    <location>
        <begin position="226"/>
        <end position="246"/>
    </location>
</feature>
<evidence type="ECO:0000313" key="2">
    <source>
        <dbReference type="EMBL" id="CAE30029.1"/>
    </source>
</evidence>
<proteinExistence type="predicted"/>
<feature type="transmembrane region" description="Helical" evidence="1">
    <location>
        <begin position="440"/>
        <end position="458"/>
    </location>
</feature>
<reference evidence="2" key="1">
    <citation type="journal article" date="2004" name="Nat. Biotechnol.">
        <title>Complete genome sequence of the metabolically versatile photosynthetic bacterium Rhodopseudomonas palustris.</title>
        <authorList>
            <person name="Larimer F.W."/>
            <person name="Chain P."/>
            <person name="Hauser L."/>
            <person name="Lamerdin J."/>
            <person name="Malfatti S."/>
            <person name="Do L."/>
            <person name="Land M.L."/>
            <person name="Pelletier D.A."/>
            <person name="Beatty J.T."/>
            <person name="Lang A.S."/>
            <person name="Tabita F.R."/>
            <person name="Gibson J.L."/>
            <person name="Hanson T.E."/>
            <person name="Bobst C."/>
            <person name="Torres J.L."/>
            <person name="Peres C."/>
            <person name="Harrison F.H."/>
            <person name="Gibson J."/>
            <person name="Harwood C.S."/>
        </authorList>
    </citation>
    <scope>NUCLEOTIDE SEQUENCE [LARGE SCALE GENOMIC DNA]</scope>
    <source>
        <strain evidence="2">CGA009</strain>
    </source>
</reference>
<feature type="transmembrane region" description="Helical" evidence="1">
    <location>
        <begin position="65"/>
        <end position="83"/>
    </location>
</feature>
<accession>Q6N120</accession>
<feature type="transmembrane region" description="Helical" evidence="1">
    <location>
        <begin position="304"/>
        <end position="326"/>
    </location>
</feature>
<gene>
    <name evidence="2" type="ordered locus">RPA4589</name>
</gene>
<feature type="transmembrane region" description="Helical" evidence="1">
    <location>
        <begin position="199"/>
        <end position="220"/>
    </location>
</feature>
<dbReference type="InterPro" id="IPR052556">
    <property type="entry name" value="PolySynth_Transporter"/>
</dbReference>
<feature type="transmembrane region" description="Helical" evidence="1">
    <location>
        <begin position="137"/>
        <end position="158"/>
    </location>
</feature>
<dbReference type="HOGENOM" id="CLU_022017_5_4_5"/>